<dbReference type="AlphaFoldDB" id="A0A6J4H3V9"/>
<dbReference type="InterPro" id="IPR003798">
    <property type="entry name" value="DNA_recombination_RmuC"/>
</dbReference>
<dbReference type="PANTHER" id="PTHR30563:SF0">
    <property type="entry name" value="DNA RECOMBINATION PROTEIN RMUC"/>
    <property type="match status" value="1"/>
</dbReference>
<comment type="similarity">
    <text evidence="2">Belongs to the RmuC family.</text>
</comment>
<proteinExistence type="inferred from homology"/>
<evidence type="ECO:0000256" key="5">
    <source>
        <dbReference type="SAM" id="MobiDB-lite"/>
    </source>
</evidence>
<evidence type="ECO:0000256" key="1">
    <source>
        <dbReference type="ARBA" id="ARBA00003416"/>
    </source>
</evidence>
<name>A0A6J4H3V9_9ACTN</name>
<keyword evidence="3" id="KW-0175">Coiled coil</keyword>
<dbReference type="PANTHER" id="PTHR30563">
    <property type="entry name" value="DNA RECOMBINATION PROTEIN RMUC"/>
    <property type="match status" value="1"/>
</dbReference>
<protein>
    <submittedName>
        <fullName evidence="6">DNA recombination protein RmuC</fullName>
    </submittedName>
</protein>
<reference evidence="6" key="1">
    <citation type="submission" date="2020-02" db="EMBL/GenBank/DDBJ databases">
        <authorList>
            <person name="Meier V. D."/>
        </authorList>
    </citation>
    <scope>NUCLEOTIDE SEQUENCE</scope>
    <source>
        <strain evidence="6">AVDCRST_MAG20</strain>
    </source>
</reference>
<organism evidence="6">
    <name type="scientific">uncultured Acidimicrobiales bacterium</name>
    <dbReference type="NCBI Taxonomy" id="310071"/>
    <lineage>
        <taxon>Bacteria</taxon>
        <taxon>Bacillati</taxon>
        <taxon>Actinomycetota</taxon>
        <taxon>Acidimicrobiia</taxon>
        <taxon>Acidimicrobiales</taxon>
        <taxon>environmental samples</taxon>
    </lineage>
</organism>
<comment type="function">
    <text evidence="1">Involved in DNA recombination.</text>
</comment>
<evidence type="ECO:0000256" key="4">
    <source>
        <dbReference type="ARBA" id="ARBA00023172"/>
    </source>
</evidence>
<accession>A0A6J4H3V9</accession>
<sequence>MEVVLLVAFAVLVAAVSVLALLLAQARAGAGRSGGAIASAVGEQLGAMSARLEALSATVVGVERERARDHGQLREQVEAAARQAGELGTTTAALRQALANPKARGQWGERMADDVLRAAGLVEGVSYVKQRPLPHGTVPDVTFFLPQGLVLHMDVKFPVAAYLRHLEAATAHEAEGHRATFLRDVRDRVSELTTRGYVDPAGGTVDYVLCFIPNESVYAFIHEHDPDLLDFAIGRKVVCCSPLTLFAVLAVIRQAVDAFAVQRTSDDIISALAGFSDQWERFCGAMDKVGRSFDGVQRSWEELAGPRRRALDKRLDRVDELRRSRALPADGGAEEPSRLRAVSLE</sequence>
<dbReference type="GO" id="GO:0006310">
    <property type="term" value="P:DNA recombination"/>
    <property type="evidence" value="ECO:0007669"/>
    <property type="project" value="UniProtKB-KW"/>
</dbReference>
<dbReference type="EMBL" id="CADCSY010000011">
    <property type="protein sequence ID" value="CAA9213550.1"/>
    <property type="molecule type" value="Genomic_DNA"/>
</dbReference>
<evidence type="ECO:0000256" key="3">
    <source>
        <dbReference type="ARBA" id="ARBA00023054"/>
    </source>
</evidence>
<evidence type="ECO:0000313" key="6">
    <source>
        <dbReference type="EMBL" id="CAA9213550.1"/>
    </source>
</evidence>
<dbReference type="Pfam" id="PF02646">
    <property type="entry name" value="RmuC"/>
    <property type="match status" value="1"/>
</dbReference>
<feature type="region of interest" description="Disordered" evidence="5">
    <location>
        <begin position="326"/>
        <end position="345"/>
    </location>
</feature>
<gene>
    <name evidence="6" type="ORF">AVDCRST_MAG20-251</name>
</gene>
<keyword evidence="4" id="KW-0233">DNA recombination</keyword>
<evidence type="ECO:0000256" key="2">
    <source>
        <dbReference type="ARBA" id="ARBA00009840"/>
    </source>
</evidence>